<sequence>MDDGARDVAEAHYELVISVDARRSGEYDDVDRPRMRARIYRILETAFNHAKVARDAVHMEDRGDGVLLSVAGRIAVTRLLGLWMVEVRENLRDENRGLRVPLGLRVGMNVGPVVRDGRGVSGRAVDLACRLADSPVGRQLLDAERADLVLVVSESLYEDVVRSGGKFIEPARYSRARLALKEGAVTAWFHLPGRDAPAIPDGLDPGEGRTRAVRGAGDAGGGAAGGGAGVADVDGRDGEDEQDDEDGGEDGDRDGGGGSGGSGGSGGDRYVVRGDMSRHENNVYHQGVHIGRITGDTERRKG</sequence>
<dbReference type="Proteomes" id="UP001059597">
    <property type="component" value="Chromosome"/>
</dbReference>
<dbReference type="EMBL" id="AP026073">
    <property type="protein sequence ID" value="BDM73659.1"/>
    <property type="molecule type" value="Genomic_DNA"/>
</dbReference>
<name>A0ABN6R5H8_STRNI</name>
<gene>
    <name evidence="2" type="ORF">HEK616_71460</name>
</gene>
<reference evidence="2" key="1">
    <citation type="submission" date="2022-06" db="EMBL/GenBank/DDBJ databases">
        <title>Complete genome sequence of Streptomyces nigrescens HEK616.</title>
        <authorList>
            <person name="Asamizu S."/>
            <person name="Onaka H."/>
        </authorList>
    </citation>
    <scope>NUCLEOTIDE SEQUENCE</scope>
    <source>
        <strain evidence="2">HEK616</strain>
    </source>
</reference>
<feature type="region of interest" description="Disordered" evidence="1">
    <location>
        <begin position="198"/>
        <end position="302"/>
    </location>
</feature>
<dbReference type="RefSeq" id="WP_261956860.1">
    <property type="nucleotide sequence ID" value="NZ_AP026073.1"/>
</dbReference>
<evidence type="ECO:0000313" key="3">
    <source>
        <dbReference type="Proteomes" id="UP001059597"/>
    </source>
</evidence>
<evidence type="ECO:0000313" key="2">
    <source>
        <dbReference type="EMBL" id="BDM73659.1"/>
    </source>
</evidence>
<dbReference type="InterPro" id="IPR029787">
    <property type="entry name" value="Nucleotide_cyclase"/>
</dbReference>
<proteinExistence type="predicted"/>
<keyword evidence="3" id="KW-1185">Reference proteome</keyword>
<dbReference type="Gene3D" id="3.30.70.1230">
    <property type="entry name" value="Nucleotide cyclase"/>
    <property type="match status" value="1"/>
</dbReference>
<accession>A0ABN6R5H8</accession>
<feature type="compositionally biased region" description="Gly residues" evidence="1">
    <location>
        <begin position="217"/>
        <end position="229"/>
    </location>
</feature>
<feature type="compositionally biased region" description="Gly residues" evidence="1">
    <location>
        <begin position="256"/>
        <end position="267"/>
    </location>
</feature>
<feature type="compositionally biased region" description="Basic and acidic residues" evidence="1">
    <location>
        <begin position="270"/>
        <end position="282"/>
    </location>
</feature>
<dbReference type="SUPFAM" id="SSF55073">
    <property type="entry name" value="Nucleotide cyclase"/>
    <property type="match status" value="1"/>
</dbReference>
<protein>
    <recommendedName>
        <fullName evidence="4">Guanylate cyclase domain-containing protein</fullName>
    </recommendedName>
</protein>
<feature type="compositionally biased region" description="Acidic residues" evidence="1">
    <location>
        <begin position="237"/>
        <end position="252"/>
    </location>
</feature>
<evidence type="ECO:0008006" key="4">
    <source>
        <dbReference type="Google" id="ProtNLM"/>
    </source>
</evidence>
<organism evidence="2 3">
    <name type="scientific">Streptomyces nigrescens</name>
    <dbReference type="NCBI Taxonomy" id="1920"/>
    <lineage>
        <taxon>Bacteria</taxon>
        <taxon>Bacillati</taxon>
        <taxon>Actinomycetota</taxon>
        <taxon>Actinomycetes</taxon>
        <taxon>Kitasatosporales</taxon>
        <taxon>Streptomycetaceae</taxon>
        <taxon>Streptomyces</taxon>
    </lineage>
</organism>
<evidence type="ECO:0000256" key="1">
    <source>
        <dbReference type="SAM" id="MobiDB-lite"/>
    </source>
</evidence>